<evidence type="ECO:0000313" key="4">
    <source>
        <dbReference type="Proteomes" id="UP000289738"/>
    </source>
</evidence>
<accession>A0A445D9N2</accession>
<dbReference type="GO" id="GO:0003676">
    <property type="term" value="F:nucleic acid binding"/>
    <property type="evidence" value="ECO:0007669"/>
    <property type="project" value="InterPro"/>
</dbReference>
<keyword evidence="1" id="KW-0732">Signal</keyword>
<dbReference type="InterPro" id="IPR012337">
    <property type="entry name" value="RNaseH-like_sf"/>
</dbReference>
<feature type="domain" description="RNase H type-1" evidence="2">
    <location>
        <begin position="2"/>
        <end position="82"/>
    </location>
</feature>
<dbReference type="Pfam" id="PF13456">
    <property type="entry name" value="RVT_3"/>
    <property type="match status" value="1"/>
</dbReference>
<evidence type="ECO:0000259" key="2">
    <source>
        <dbReference type="Pfam" id="PF13456"/>
    </source>
</evidence>
<dbReference type="PANTHER" id="PTHR47723:SF19">
    <property type="entry name" value="POLYNUCLEOTIDYL TRANSFERASE, RIBONUCLEASE H-LIKE SUPERFAMILY PROTEIN"/>
    <property type="match status" value="1"/>
</dbReference>
<reference evidence="3 4" key="1">
    <citation type="submission" date="2019-01" db="EMBL/GenBank/DDBJ databases">
        <title>Sequencing of cultivated peanut Arachis hypogaea provides insights into genome evolution and oil improvement.</title>
        <authorList>
            <person name="Chen X."/>
        </authorList>
    </citation>
    <scope>NUCLEOTIDE SEQUENCE [LARGE SCALE GENOMIC DNA]</scope>
    <source>
        <strain evidence="4">cv. Fuhuasheng</strain>
        <tissue evidence="3">Leaves</tissue>
    </source>
</reference>
<sequence>MHAELWGIVCGLQIALANNISFLVVESDSIAAVNFIKKGHNSSHPCASLLDDIVVFASRVPYISWSHCLREANFAADILAKKGHDFLFDLHLFEVVPSSFFFGVCPSLTSKKDSGLHIFNFKIYPAHHRNNVEDRANCNLFLLFCPLI</sequence>
<evidence type="ECO:0000256" key="1">
    <source>
        <dbReference type="SAM" id="SignalP"/>
    </source>
</evidence>
<feature type="signal peptide" evidence="1">
    <location>
        <begin position="1"/>
        <end position="17"/>
    </location>
</feature>
<dbReference type="CDD" id="cd06222">
    <property type="entry name" value="RNase_H_like"/>
    <property type="match status" value="1"/>
</dbReference>
<dbReference type="InterPro" id="IPR036397">
    <property type="entry name" value="RNaseH_sf"/>
</dbReference>
<dbReference type="InterPro" id="IPR053151">
    <property type="entry name" value="RNase_H-like"/>
</dbReference>
<comment type="caution">
    <text evidence="3">The sequence shown here is derived from an EMBL/GenBank/DDBJ whole genome shotgun (WGS) entry which is preliminary data.</text>
</comment>
<evidence type="ECO:0000313" key="3">
    <source>
        <dbReference type="EMBL" id="RYR59892.1"/>
    </source>
</evidence>
<feature type="chain" id="PRO_5019392700" description="RNase H type-1 domain-containing protein" evidence="1">
    <location>
        <begin position="18"/>
        <end position="148"/>
    </location>
</feature>
<name>A0A445D9N2_ARAHY</name>
<dbReference type="EMBL" id="SDMP01000005">
    <property type="protein sequence ID" value="RYR59892.1"/>
    <property type="molecule type" value="Genomic_DNA"/>
</dbReference>
<keyword evidence="4" id="KW-1185">Reference proteome</keyword>
<organism evidence="3 4">
    <name type="scientific">Arachis hypogaea</name>
    <name type="common">Peanut</name>
    <dbReference type="NCBI Taxonomy" id="3818"/>
    <lineage>
        <taxon>Eukaryota</taxon>
        <taxon>Viridiplantae</taxon>
        <taxon>Streptophyta</taxon>
        <taxon>Embryophyta</taxon>
        <taxon>Tracheophyta</taxon>
        <taxon>Spermatophyta</taxon>
        <taxon>Magnoliopsida</taxon>
        <taxon>eudicotyledons</taxon>
        <taxon>Gunneridae</taxon>
        <taxon>Pentapetalae</taxon>
        <taxon>rosids</taxon>
        <taxon>fabids</taxon>
        <taxon>Fabales</taxon>
        <taxon>Fabaceae</taxon>
        <taxon>Papilionoideae</taxon>
        <taxon>50 kb inversion clade</taxon>
        <taxon>dalbergioids sensu lato</taxon>
        <taxon>Dalbergieae</taxon>
        <taxon>Pterocarpus clade</taxon>
        <taxon>Arachis</taxon>
    </lineage>
</organism>
<dbReference type="GO" id="GO:0004523">
    <property type="term" value="F:RNA-DNA hybrid ribonuclease activity"/>
    <property type="evidence" value="ECO:0007669"/>
    <property type="project" value="InterPro"/>
</dbReference>
<gene>
    <name evidence="3" type="ORF">Ahy_A05g025843</name>
</gene>
<protein>
    <recommendedName>
        <fullName evidence="2">RNase H type-1 domain-containing protein</fullName>
    </recommendedName>
</protein>
<proteinExistence type="predicted"/>
<dbReference type="PANTHER" id="PTHR47723">
    <property type="entry name" value="OS05G0353850 PROTEIN"/>
    <property type="match status" value="1"/>
</dbReference>
<dbReference type="InterPro" id="IPR044730">
    <property type="entry name" value="RNase_H-like_dom_plant"/>
</dbReference>
<dbReference type="AlphaFoldDB" id="A0A445D9N2"/>
<dbReference type="SUPFAM" id="SSF53098">
    <property type="entry name" value="Ribonuclease H-like"/>
    <property type="match status" value="1"/>
</dbReference>
<dbReference type="InterPro" id="IPR002156">
    <property type="entry name" value="RNaseH_domain"/>
</dbReference>
<dbReference type="Gene3D" id="3.30.420.10">
    <property type="entry name" value="Ribonuclease H-like superfamily/Ribonuclease H"/>
    <property type="match status" value="1"/>
</dbReference>
<dbReference type="Proteomes" id="UP000289738">
    <property type="component" value="Chromosome A05"/>
</dbReference>